<sequence>AFIQTDKQLTYIIGDSFSDSGVPLEIKPGSSFSNEDFEDERLFSNNMQLDPAWLEFPDQPVGMPRMEKVVVQNMDPRRSVHLYSISGSTTHFHCSFFQEKVVPAGANTTFDVVFLARQEGKVENTLYIHTSIGTLRYQVFGVGIPNPYRLRPYLGARVPINSSFTPVIQMHNPYSTRLQVLEMFASEGDLHLELPTGEREALRELWELQPFETKAVMKAKFIARVENHHSAFIRIKTNKESEHPGPPELLILPLEIEVSSDPGIYSPVELLDFGILRTLDEPKTLRLNLINTGPKAIHITSVSISPPNDAVSVDFRPLKLQPDGSTASTVAHITFTAVRALNPKQWAGKIVIKTKNNIQRLIIPYQANVLHGSLVYNINSTYFFSAKALWNVTRPLIFTNTFNFSVVVYNVSFPADMVPYFTILNFTRPVKIAPQQSIAAFLVQFHPNQTQLHFSTVLSISTNASTFSIPIIVYNGLMKVIHHRPEKFEGQLDFGTLGVGEHRSMIFTIRNDNPVDIVVAQFETNMTWASVEILGMEKGNGTMLTRKHNQSEINIDPLYIKPYHYAVFNVSIVAPEMKGAYVSEIWMFTQFQDLFIPITFRAAEGSLHAIPDKFIFDKVYPGRAPHKVLQIRSTFDDFMEVTQVTFQPPDSRFFFVPLKSNKILLQPHQLSSVGKIFFDVRKNCKEDCYVGLPSLSPAGHQWLLGMSLDKDVADTDQYLYTKFYQKWEKLENLQQNMANVTIELDTTQVRGFLFSAQAHLQWPILVRKNKIKYPLTQIGNMSVSDFIMENPGDEPVLVQALPLSLYPNPHTILDLMNTRFAAELTEYMETDENNSFVLYDLEAKVSSGTSTAEPSIAQHRKTVEQTLGVTPHKQTVVALLQPGEKVKVKVGFQPRDDLPRSSLIVIRNNLTIIDAVVIQGQGRHGELRFNNKKPDSHSVLTFEMTEKHLKNCDLAERKANKNMMPNFTVRRPFTLRNSGELPFYVHSFSINDLSCEGYGFKVLDCSGFEMAPNSSKKINIAFTPDFTMSQIQRMLTIHTSLSPPALRANFSLQAMVPYDLLSKCSAALPRPSWEPLLYYFVVCFMAFVILCILILAYFESDRVMADYIRRKLKVSNSTQTFDKGKVFDLRNVSGFGGGASSAHLPSNIANVQSGKNNFNSQLNGFSSSNNNRLLTNGHVEIDKNIICQSQQHQQIIANSNNDSIPCSNSVAKENSAISGNINKGRRYAVVDIMLNIFKTFSLHKYFNSDKKATTSVHEKPQTKESGTSPPSPVQKPTATVSALRQEPKVTAPVQESITVLEKSQLGNTNHSQHNFSNRGRKGRLNNRRQIVLDASGDTNSETTNRKGHKESKESSPADNRGSSKRSSIGMLDDFDDISIYNSSVCGIDDLDDVANTKNGKNLMKRSKYKTRPEAANKERHLLRRDSSLVDDNDDVSSTTTESSGGDSEEKIALGGEAASEVTGSSTVGQAAASIGFSGKKWKKGGSKHNDRMVVATFGADSIEDESNFEVTSKSKAHRKIRVNKETFGGDIMIPSTIELPYCLPKEKEKTENENNKRSKRSKKAAQKNKGPSHDTSQAGEDSGSTEAWEGCSSGRESPPPAWDAEPAQAETFLSPGDFSELSLQTESFAQKHGGAPQNMLPSPAAAMVPPSLDSATRSSALGPLVGGSSESVSILPLLRSSSRRSPSSYSSIVSSSNNNTPGGINNDGSNGSNNLALGADLSARPGPSLAATAPSLPSGLGYAGEQDALRRQTVNFGPFSESGLQGILPAGMNQARQTSTWSTGFSPVGDLSPNYGVPPGAELSGYGSQINRPMDSFLYGNNVFSTDLRDLYGNPVYPTRSDQMNQPQMTMMQQLQVERRRRLYEHQQKVKKGEDWPGFSSTPMRHDSLWDPDYTPMECHTWANNADSNPGGTGFWNTLTNSASSGWSSLQSLANIWGSNNSSVGGATDMDGIPGIEGQVGSGFSTGSTAPASGIAGQPSGQQLSGSAPPFNPFTSMADIWSPSALASDNVSSVGGIRSGAQWSPIGSGGIHGPVNPPSPKEAK</sequence>
<dbReference type="Pfam" id="PF24499">
    <property type="entry name" value="Ig_TMEM131L_4"/>
    <property type="match status" value="1"/>
</dbReference>
<feature type="region of interest" description="Disordered" evidence="7">
    <location>
        <begin position="1252"/>
        <end position="1369"/>
    </location>
</feature>
<dbReference type="GO" id="GO:0016020">
    <property type="term" value="C:membrane"/>
    <property type="evidence" value="ECO:0007669"/>
    <property type="project" value="UniProtKB-SubCell"/>
</dbReference>
<dbReference type="InterPro" id="IPR055437">
    <property type="entry name" value="TMEM131L_Ig_5"/>
</dbReference>
<accession>A0A3S1B5F3</accession>
<proteinExistence type="inferred from homology"/>
<feature type="compositionally biased region" description="Low complexity" evidence="7">
    <location>
        <begin position="1435"/>
        <end position="1445"/>
    </location>
</feature>
<dbReference type="EMBL" id="RQTK01000399">
    <property type="protein sequence ID" value="RUS80317.1"/>
    <property type="molecule type" value="Genomic_DNA"/>
</dbReference>
<feature type="domain" description="TMEM131 second Ig-like" evidence="10">
    <location>
        <begin position="147"/>
        <end position="236"/>
    </location>
</feature>
<dbReference type="Pfam" id="PF24501">
    <property type="entry name" value="Ig_TMEM131L_5"/>
    <property type="match status" value="1"/>
</dbReference>
<feature type="compositionally biased region" description="Polar residues" evidence="7">
    <location>
        <begin position="1573"/>
        <end position="1585"/>
    </location>
</feature>
<evidence type="ECO:0000256" key="8">
    <source>
        <dbReference type="SAM" id="Phobius"/>
    </source>
</evidence>
<comment type="similarity">
    <text evidence="2">Belongs to the TMEM131 family.</text>
</comment>
<evidence type="ECO:0000313" key="15">
    <source>
        <dbReference type="Proteomes" id="UP000271974"/>
    </source>
</evidence>
<feature type="transmembrane region" description="Helical" evidence="8">
    <location>
        <begin position="1076"/>
        <end position="1098"/>
    </location>
</feature>
<feature type="compositionally biased region" description="Basic and acidic residues" evidence="7">
    <location>
        <begin position="1410"/>
        <end position="1427"/>
    </location>
</feature>
<evidence type="ECO:0000259" key="9">
    <source>
        <dbReference type="Pfam" id="PF12371"/>
    </source>
</evidence>
<feature type="non-terminal residue" evidence="14">
    <location>
        <position position="1"/>
    </location>
</feature>
<dbReference type="OrthoDB" id="168404at2759"/>
<feature type="region of interest" description="Disordered" evidence="7">
    <location>
        <begin position="2011"/>
        <end position="2044"/>
    </location>
</feature>
<feature type="region of interest" description="Disordered" evidence="7">
    <location>
        <begin position="1390"/>
        <end position="1449"/>
    </location>
</feature>
<feature type="domain" description="TMEM131L fifth Ig-like" evidence="13">
    <location>
        <begin position="977"/>
        <end position="1041"/>
    </location>
</feature>
<gene>
    <name evidence="14" type="ORF">EGW08_011918</name>
</gene>
<evidence type="ECO:0000259" key="10">
    <source>
        <dbReference type="Pfam" id="PF24495"/>
    </source>
</evidence>
<evidence type="ECO:0000256" key="5">
    <source>
        <dbReference type="ARBA" id="ARBA00022989"/>
    </source>
</evidence>
<dbReference type="InterPro" id="IPR055435">
    <property type="entry name" value="Ig_TMEM131L_3"/>
</dbReference>
<feature type="region of interest" description="Disordered" evidence="7">
    <location>
        <begin position="1963"/>
        <end position="1991"/>
    </location>
</feature>
<evidence type="ECO:0000259" key="12">
    <source>
        <dbReference type="Pfam" id="PF24499"/>
    </source>
</evidence>
<feature type="compositionally biased region" description="Polar residues" evidence="7">
    <location>
        <begin position="1304"/>
        <end position="1316"/>
    </location>
</feature>
<evidence type="ECO:0000313" key="14">
    <source>
        <dbReference type="EMBL" id="RUS80317.1"/>
    </source>
</evidence>
<keyword evidence="5 8" id="KW-1133">Transmembrane helix</keyword>
<dbReference type="STRING" id="188477.A0A3S1B5F3"/>
<dbReference type="InterPro" id="IPR022113">
    <property type="entry name" value="TMEM131L_N"/>
</dbReference>
<evidence type="ECO:0000256" key="7">
    <source>
        <dbReference type="SAM" id="MobiDB-lite"/>
    </source>
</evidence>
<evidence type="ECO:0000256" key="6">
    <source>
        <dbReference type="ARBA" id="ARBA00023136"/>
    </source>
</evidence>
<keyword evidence="15" id="KW-1185">Reference proteome</keyword>
<evidence type="ECO:0000259" key="11">
    <source>
        <dbReference type="Pfam" id="PF24498"/>
    </source>
</evidence>
<dbReference type="PANTHER" id="PTHR22050">
    <property type="entry name" value="RW1 PROTEIN HOMOLOG"/>
    <property type="match status" value="1"/>
</dbReference>
<dbReference type="Proteomes" id="UP000271974">
    <property type="component" value="Unassembled WGS sequence"/>
</dbReference>
<dbReference type="Pfam" id="PF24498">
    <property type="entry name" value="Ig_TMEM131L_3"/>
    <property type="match status" value="1"/>
</dbReference>
<comment type="caution">
    <text evidence="14">The sequence shown here is derived from an EMBL/GenBank/DDBJ whole genome shotgun (WGS) entry which is preliminary data.</text>
</comment>
<feature type="compositionally biased region" description="Basic and acidic residues" evidence="7">
    <location>
        <begin position="1544"/>
        <end position="1556"/>
    </location>
</feature>
<dbReference type="InterPro" id="IPR056311">
    <property type="entry name" value="TMEM131_Ig_2"/>
</dbReference>
<dbReference type="InterPro" id="IPR055436">
    <property type="entry name" value="Ig_TMEM131L_4"/>
</dbReference>
<protein>
    <submittedName>
        <fullName evidence="14">Uncharacterized protein</fullName>
    </submittedName>
</protein>
<feature type="compositionally biased region" description="Low complexity" evidence="7">
    <location>
        <begin position="1671"/>
        <end position="1719"/>
    </location>
</feature>
<dbReference type="PANTHER" id="PTHR22050:SF0">
    <property type="entry name" value="TRANSMEMBRANE PROTEIN 131 HOMOLOG"/>
    <property type="match status" value="1"/>
</dbReference>
<name>A0A3S1B5F3_ELYCH</name>
<keyword evidence="4" id="KW-0732">Signal</keyword>
<evidence type="ECO:0000256" key="3">
    <source>
        <dbReference type="ARBA" id="ARBA00022692"/>
    </source>
</evidence>
<keyword evidence="3 8" id="KW-0812">Transmembrane</keyword>
<feature type="compositionally biased region" description="Pro residues" evidence="7">
    <location>
        <begin position="2035"/>
        <end position="2044"/>
    </location>
</feature>
<feature type="region of interest" description="Disordered" evidence="7">
    <location>
        <begin position="1632"/>
        <end position="1720"/>
    </location>
</feature>
<evidence type="ECO:0000256" key="4">
    <source>
        <dbReference type="ARBA" id="ARBA00022729"/>
    </source>
</evidence>
<comment type="subcellular location">
    <subcellularLocation>
        <location evidence="1">Membrane</location>
        <topology evidence="1">Single-pass type I membrane protein</topology>
    </subcellularLocation>
</comment>
<evidence type="ECO:0000259" key="13">
    <source>
        <dbReference type="Pfam" id="PF24501"/>
    </source>
</evidence>
<feature type="region of interest" description="Disordered" evidence="7">
    <location>
        <begin position="1544"/>
        <end position="1604"/>
    </location>
</feature>
<feature type="compositionally biased region" description="Basic and acidic residues" evidence="7">
    <location>
        <begin position="1252"/>
        <end position="1262"/>
    </location>
</feature>
<evidence type="ECO:0000256" key="2">
    <source>
        <dbReference type="ARBA" id="ARBA00006682"/>
    </source>
</evidence>
<feature type="compositionally biased region" description="Basic residues" evidence="7">
    <location>
        <begin position="1557"/>
        <end position="1566"/>
    </location>
</feature>
<feature type="compositionally biased region" description="Polar residues" evidence="7">
    <location>
        <begin position="1263"/>
        <end position="1282"/>
    </location>
</feature>
<feature type="domain" description="TMEM131L third Ig-like" evidence="11">
    <location>
        <begin position="385"/>
        <end position="474"/>
    </location>
</feature>
<organism evidence="14 15">
    <name type="scientific">Elysia chlorotica</name>
    <name type="common">Eastern emerald elysia</name>
    <name type="synonym">Sea slug</name>
    <dbReference type="NCBI Taxonomy" id="188477"/>
    <lineage>
        <taxon>Eukaryota</taxon>
        <taxon>Metazoa</taxon>
        <taxon>Spiralia</taxon>
        <taxon>Lophotrochozoa</taxon>
        <taxon>Mollusca</taxon>
        <taxon>Gastropoda</taxon>
        <taxon>Heterobranchia</taxon>
        <taxon>Euthyneura</taxon>
        <taxon>Panpulmonata</taxon>
        <taxon>Sacoglossa</taxon>
        <taxon>Placobranchoidea</taxon>
        <taxon>Plakobranchidae</taxon>
        <taxon>Elysia</taxon>
    </lineage>
</organism>
<dbReference type="Pfam" id="PF24495">
    <property type="entry name" value="Ig_TMEM131_2"/>
    <property type="match status" value="1"/>
</dbReference>
<evidence type="ECO:0000256" key="1">
    <source>
        <dbReference type="ARBA" id="ARBA00004479"/>
    </source>
</evidence>
<feature type="domain" description="TMEM131L fourth Ig-like" evidence="12">
    <location>
        <begin position="771"/>
        <end position="922"/>
    </location>
</feature>
<keyword evidence="6 8" id="KW-0472">Membrane</keyword>
<dbReference type="Pfam" id="PF12371">
    <property type="entry name" value="TMEM131_like_N"/>
    <property type="match status" value="1"/>
</dbReference>
<reference evidence="14 15" key="1">
    <citation type="submission" date="2019-01" db="EMBL/GenBank/DDBJ databases">
        <title>A draft genome assembly of the solar-powered sea slug Elysia chlorotica.</title>
        <authorList>
            <person name="Cai H."/>
            <person name="Li Q."/>
            <person name="Fang X."/>
            <person name="Li J."/>
            <person name="Curtis N.E."/>
            <person name="Altenburger A."/>
            <person name="Shibata T."/>
            <person name="Feng M."/>
            <person name="Maeda T."/>
            <person name="Schwartz J.A."/>
            <person name="Shigenobu S."/>
            <person name="Lundholm N."/>
            <person name="Nishiyama T."/>
            <person name="Yang H."/>
            <person name="Hasebe M."/>
            <person name="Li S."/>
            <person name="Pierce S.K."/>
            <person name="Wang J."/>
        </authorList>
    </citation>
    <scope>NUCLEOTIDE SEQUENCE [LARGE SCALE GENOMIC DNA]</scope>
    <source>
        <strain evidence="14">EC2010</strain>
        <tissue evidence="14">Whole organism of an adult</tissue>
    </source>
</reference>
<feature type="domain" description="Transmembrane protein 131-like N-terminal" evidence="9">
    <location>
        <begin position="47"/>
        <end position="130"/>
    </location>
</feature>
<dbReference type="InterPro" id="IPR039877">
    <property type="entry name" value="TMEM131-like"/>
</dbReference>